<comment type="caution">
    <text evidence="1">The sequence shown here is derived from an EMBL/GenBank/DDBJ whole genome shotgun (WGS) entry which is preliminary data.</text>
</comment>
<evidence type="ECO:0000313" key="1">
    <source>
        <dbReference type="EMBL" id="PTO36695.1"/>
    </source>
</evidence>
<accession>A0A2T5DFE6</accession>
<name>A0A2T5DFE6_ENTMU</name>
<dbReference type="EMBL" id="PYGR01000007">
    <property type="protein sequence ID" value="PTO36695.1"/>
    <property type="molecule type" value="Genomic_DNA"/>
</dbReference>
<dbReference type="Proteomes" id="UP000244022">
    <property type="component" value="Unassembled WGS sequence"/>
</dbReference>
<organism evidence="1 2">
    <name type="scientific">Enterococcus mundtii</name>
    <dbReference type="NCBI Taxonomy" id="53346"/>
    <lineage>
        <taxon>Bacteria</taxon>
        <taxon>Bacillati</taxon>
        <taxon>Bacillota</taxon>
        <taxon>Bacilli</taxon>
        <taxon>Lactobacillales</taxon>
        <taxon>Enterococcaceae</taxon>
        <taxon>Enterococcus</taxon>
    </lineage>
</organism>
<dbReference type="AlphaFoldDB" id="A0A2T5DFE6"/>
<evidence type="ECO:0000313" key="2">
    <source>
        <dbReference type="Proteomes" id="UP000244022"/>
    </source>
</evidence>
<gene>
    <name evidence="1" type="ORF">C6N14_02930</name>
</gene>
<protein>
    <submittedName>
        <fullName evidence="1">Uncharacterized protein</fullName>
    </submittedName>
</protein>
<reference evidence="1 2" key="1">
    <citation type="submission" date="2018-03" db="EMBL/GenBank/DDBJ databases">
        <title>Draft genome sequences of four Enterococcus mundtii strains isolated from beef slaughterhouses in Kenya.</title>
        <authorList>
            <person name="Wambui J."/>
            <person name="Stevens M."/>
            <person name="Njage P."/>
            <person name="Stephan R."/>
            <person name="Tasara T."/>
        </authorList>
    </citation>
    <scope>NUCLEOTIDE SEQUENCE [LARGE SCALE GENOMIC DNA]</scope>
    <source>
        <strain evidence="1 2">H18-EM</strain>
    </source>
</reference>
<proteinExistence type="predicted"/>
<sequence>MKQHFGHKPEKSKMNQPFSIFYLTAQVRALLSQPVINGVRKPAPSILSQKSKKYEELFSRFPS</sequence>